<comment type="caution">
    <text evidence="5">The sequence shown here is derived from an EMBL/GenBank/DDBJ whole genome shotgun (WGS) entry which is preliminary data.</text>
</comment>
<accession>A0A8T2IIC8</accession>
<evidence type="ECO:0000256" key="1">
    <source>
        <dbReference type="ARBA" id="ARBA00004370"/>
    </source>
</evidence>
<dbReference type="InterPro" id="IPR007110">
    <property type="entry name" value="Ig-like_dom"/>
</dbReference>
<dbReference type="PANTHER" id="PTHR11860">
    <property type="entry name" value="POLYMERIC-IMMUNOGLOBULIN RECEPTOR"/>
    <property type="match status" value="1"/>
</dbReference>
<name>A0A8T2IIC8_9PIPI</name>
<dbReference type="InterPro" id="IPR036179">
    <property type="entry name" value="Ig-like_dom_sf"/>
</dbReference>
<dbReference type="SUPFAM" id="SSF48726">
    <property type="entry name" value="Immunoglobulin"/>
    <property type="match status" value="1"/>
</dbReference>
<evidence type="ECO:0000313" key="5">
    <source>
        <dbReference type="EMBL" id="KAG8430820.1"/>
    </source>
</evidence>
<dbReference type="Pfam" id="PF07686">
    <property type="entry name" value="V-set"/>
    <property type="match status" value="1"/>
</dbReference>
<dbReference type="InterPro" id="IPR013106">
    <property type="entry name" value="Ig_V-set"/>
</dbReference>
<comment type="subcellular location">
    <subcellularLocation>
        <location evidence="1">Membrane</location>
    </subcellularLocation>
</comment>
<protein>
    <recommendedName>
        <fullName evidence="4">Ig-like domain-containing protein</fullName>
    </recommendedName>
</protein>
<dbReference type="Proteomes" id="UP000812440">
    <property type="component" value="Unassembled WGS sequence"/>
</dbReference>
<evidence type="ECO:0000256" key="3">
    <source>
        <dbReference type="ARBA" id="ARBA00023136"/>
    </source>
</evidence>
<proteinExistence type="predicted"/>
<organism evidence="5 6">
    <name type="scientific">Hymenochirus boettgeri</name>
    <name type="common">Congo dwarf clawed frog</name>
    <dbReference type="NCBI Taxonomy" id="247094"/>
    <lineage>
        <taxon>Eukaryota</taxon>
        <taxon>Metazoa</taxon>
        <taxon>Chordata</taxon>
        <taxon>Craniata</taxon>
        <taxon>Vertebrata</taxon>
        <taxon>Euteleostomi</taxon>
        <taxon>Amphibia</taxon>
        <taxon>Batrachia</taxon>
        <taxon>Anura</taxon>
        <taxon>Pipoidea</taxon>
        <taxon>Pipidae</taxon>
        <taxon>Pipinae</taxon>
        <taxon>Hymenochirus</taxon>
    </lineage>
</organism>
<dbReference type="AlphaFoldDB" id="A0A8T2IIC8"/>
<reference evidence="5" key="1">
    <citation type="thesis" date="2020" institute="ProQuest LLC" country="789 East Eisenhower Parkway, Ann Arbor, MI, USA">
        <title>Comparative Genomics and Chromosome Evolution.</title>
        <authorList>
            <person name="Mudd A.B."/>
        </authorList>
    </citation>
    <scope>NUCLEOTIDE SEQUENCE</scope>
    <source>
        <strain evidence="5">Female2</strain>
        <tissue evidence="5">Blood</tissue>
    </source>
</reference>
<dbReference type="PANTHER" id="PTHR11860:SF87">
    <property type="entry name" value="CMRF35-LIKE MOLECULE 8"/>
    <property type="match status" value="1"/>
</dbReference>
<evidence type="ECO:0000256" key="2">
    <source>
        <dbReference type="ARBA" id="ARBA00022692"/>
    </source>
</evidence>
<sequence>MTVNCTYVAGYENYVKYWCKGNDWKSCEIVIQTNVNHIEVRNDKFSIVDQQSARTFSVTMMGIKAQDEDTYFCGIERAGRDIMYEIKLKVLPGICRKTWEDVVDFPVAFEGITVGSSINVSCKEQYEERTLMLLCRKESGKFVFYPQDIQKICKAKCNKTEIDSSDVTLDPDQEYYDSSTEVTVQCPPGSNPTHNIVKCVTDGQRNKWNVTNLFCAQTS</sequence>
<feature type="non-terminal residue" evidence="5">
    <location>
        <position position="1"/>
    </location>
</feature>
<dbReference type="Gene3D" id="2.60.40.10">
    <property type="entry name" value="Immunoglobulins"/>
    <property type="match status" value="1"/>
</dbReference>
<dbReference type="InterPro" id="IPR050671">
    <property type="entry name" value="CD300_family_receptors"/>
</dbReference>
<keyword evidence="6" id="KW-1185">Reference proteome</keyword>
<keyword evidence="3" id="KW-0472">Membrane</keyword>
<feature type="domain" description="Ig-like" evidence="4">
    <location>
        <begin position="1"/>
        <end position="89"/>
    </location>
</feature>
<keyword evidence="2" id="KW-0812">Transmembrane</keyword>
<dbReference type="InterPro" id="IPR013783">
    <property type="entry name" value="Ig-like_fold"/>
</dbReference>
<dbReference type="EMBL" id="JAACNH010000614">
    <property type="protein sequence ID" value="KAG8430820.1"/>
    <property type="molecule type" value="Genomic_DNA"/>
</dbReference>
<gene>
    <name evidence="5" type="ORF">GDO86_019961</name>
</gene>
<evidence type="ECO:0000313" key="6">
    <source>
        <dbReference type="Proteomes" id="UP000812440"/>
    </source>
</evidence>
<dbReference type="OrthoDB" id="9426888at2759"/>
<evidence type="ECO:0000259" key="4">
    <source>
        <dbReference type="PROSITE" id="PS50835"/>
    </source>
</evidence>
<dbReference type="GO" id="GO:0004888">
    <property type="term" value="F:transmembrane signaling receptor activity"/>
    <property type="evidence" value="ECO:0007669"/>
    <property type="project" value="TreeGrafter"/>
</dbReference>
<dbReference type="GO" id="GO:0005886">
    <property type="term" value="C:plasma membrane"/>
    <property type="evidence" value="ECO:0007669"/>
    <property type="project" value="TreeGrafter"/>
</dbReference>
<dbReference type="PROSITE" id="PS50835">
    <property type="entry name" value="IG_LIKE"/>
    <property type="match status" value="1"/>
</dbReference>